<proteinExistence type="predicted"/>
<dbReference type="SFLD" id="SFLDG01131">
    <property type="entry name" value="C1.5.2:_MDP_Like"/>
    <property type="match status" value="1"/>
</dbReference>
<dbReference type="InterPro" id="IPR010033">
    <property type="entry name" value="HAD_SF_ppase_IIIC"/>
</dbReference>
<dbReference type="InterPro" id="IPR036412">
    <property type="entry name" value="HAD-like_sf"/>
</dbReference>
<keyword evidence="3" id="KW-1185">Reference proteome</keyword>
<protein>
    <submittedName>
        <fullName evidence="2">Acid phosphatase-domain-containing protein</fullName>
    </submittedName>
</protein>
<gene>
    <name evidence="2" type="ORF">BDV96DRAFT_491460</name>
</gene>
<dbReference type="SFLD" id="SFLDS00003">
    <property type="entry name" value="Haloacid_Dehalogenase"/>
    <property type="match status" value="1"/>
</dbReference>
<accession>A0A6A5ZAJ5</accession>
<dbReference type="GO" id="GO:0003993">
    <property type="term" value="F:acid phosphatase activity"/>
    <property type="evidence" value="ECO:0007669"/>
    <property type="project" value="TreeGrafter"/>
</dbReference>
<dbReference type="PANTHER" id="PTHR17901">
    <property type="entry name" value="MAGNESIUM-DEPENDENT PHOSPHATASE 1 MDP1"/>
    <property type="match status" value="1"/>
</dbReference>
<dbReference type="Gene3D" id="3.40.50.1000">
    <property type="entry name" value="HAD superfamily/HAD-like"/>
    <property type="match status" value="1"/>
</dbReference>
<dbReference type="PANTHER" id="PTHR17901:SF14">
    <property type="entry name" value="MAGNESIUM-DEPENDENT PHOSPHATASE 1"/>
    <property type="match status" value="1"/>
</dbReference>
<feature type="region of interest" description="Disordered" evidence="1">
    <location>
        <begin position="1"/>
        <end position="26"/>
    </location>
</feature>
<dbReference type="OrthoDB" id="2865258at2759"/>
<organism evidence="2 3">
    <name type="scientific">Lophiotrema nucula</name>
    <dbReference type="NCBI Taxonomy" id="690887"/>
    <lineage>
        <taxon>Eukaryota</taxon>
        <taxon>Fungi</taxon>
        <taxon>Dikarya</taxon>
        <taxon>Ascomycota</taxon>
        <taxon>Pezizomycotina</taxon>
        <taxon>Dothideomycetes</taxon>
        <taxon>Pleosporomycetidae</taxon>
        <taxon>Pleosporales</taxon>
        <taxon>Lophiotremataceae</taxon>
        <taxon>Lophiotrema</taxon>
    </lineage>
</organism>
<evidence type="ECO:0000256" key="1">
    <source>
        <dbReference type="SAM" id="MobiDB-lite"/>
    </source>
</evidence>
<evidence type="ECO:0000313" key="3">
    <source>
        <dbReference type="Proteomes" id="UP000799770"/>
    </source>
</evidence>
<dbReference type="AlphaFoldDB" id="A0A6A5ZAJ5"/>
<dbReference type="FunFam" id="3.40.50.1000:FF:000155">
    <property type="entry name" value="Putative magnesium dependent phosphatase"/>
    <property type="match status" value="1"/>
</dbReference>
<name>A0A6A5ZAJ5_9PLEO</name>
<dbReference type="Proteomes" id="UP000799770">
    <property type="component" value="Unassembled WGS sequence"/>
</dbReference>
<sequence>MPRRSVFGGKASLDSESDYAPSTTTALPEKTPWPATFTDGLPLPKMIVFDLDYTLWPFWVDTHVTASRSRGSSRYNLKPLDGGLKVKDEYGESYGFYSDVGGILEALRTKGIRISLASRTHAPDLAKDMLELLRVPSGSSSRKAYDYFDVEPKIYPGDKRDHFRKLQRDSGIDYEEMLFFDDESRNKNVEILGVVMRLVRDGVSVHEVDEGVKDWRKRNQKIPN</sequence>
<dbReference type="EMBL" id="ML977321">
    <property type="protein sequence ID" value="KAF2116104.1"/>
    <property type="molecule type" value="Genomic_DNA"/>
</dbReference>
<evidence type="ECO:0000313" key="2">
    <source>
        <dbReference type="EMBL" id="KAF2116104.1"/>
    </source>
</evidence>
<dbReference type="SUPFAM" id="SSF56784">
    <property type="entry name" value="HAD-like"/>
    <property type="match status" value="1"/>
</dbReference>
<dbReference type="InterPro" id="IPR010036">
    <property type="entry name" value="MDP_1_eu_arc"/>
</dbReference>
<dbReference type="SFLD" id="SFLDG01129">
    <property type="entry name" value="C1.5:_HAD__Beta-PGM__Phosphata"/>
    <property type="match status" value="1"/>
</dbReference>
<dbReference type="Pfam" id="PF12689">
    <property type="entry name" value="Acid_PPase"/>
    <property type="match status" value="1"/>
</dbReference>
<dbReference type="NCBIfam" id="TIGR01681">
    <property type="entry name" value="HAD-SF-IIIC"/>
    <property type="match status" value="1"/>
</dbReference>
<dbReference type="InterPro" id="IPR023214">
    <property type="entry name" value="HAD_sf"/>
</dbReference>
<reference evidence="2" key="1">
    <citation type="journal article" date="2020" name="Stud. Mycol.">
        <title>101 Dothideomycetes genomes: a test case for predicting lifestyles and emergence of pathogens.</title>
        <authorList>
            <person name="Haridas S."/>
            <person name="Albert R."/>
            <person name="Binder M."/>
            <person name="Bloem J."/>
            <person name="Labutti K."/>
            <person name="Salamov A."/>
            <person name="Andreopoulos B."/>
            <person name="Baker S."/>
            <person name="Barry K."/>
            <person name="Bills G."/>
            <person name="Bluhm B."/>
            <person name="Cannon C."/>
            <person name="Castanera R."/>
            <person name="Culley D."/>
            <person name="Daum C."/>
            <person name="Ezra D."/>
            <person name="Gonzalez J."/>
            <person name="Henrissat B."/>
            <person name="Kuo A."/>
            <person name="Liang C."/>
            <person name="Lipzen A."/>
            <person name="Lutzoni F."/>
            <person name="Magnuson J."/>
            <person name="Mondo S."/>
            <person name="Nolan M."/>
            <person name="Ohm R."/>
            <person name="Pangilinan J."/>
            <person name="Park H.-J."/>
            <person name="Ramirez L."/>
            <person name="Alfaro M."/>
            <person name="Sun H."/>
            <person name="Tritt A."/>
            <person name="Yoshinaga Y."/>
            <person name="Zwiers L.-H."/>
            <person name="Turgeon B."/>
            <person name="Goodwin S."/>
            <person name="Spatafora J."/>
            <person name="Crous P."/>
            <person name="Grigoriev I."/>
        </authorList>
    </citation>
    <scope>NUCLEOTIDE SEQUENCE</scope>
    <source>
        <strain evidence="2">CBS 627.86</strain>
    </source>
</reference>
<dbReference type="NCBIfam" id="TIGR01685">
    <property type="entry name" value="MDP-1"/>
    <property type="match status" value="1"/>
</dbReference>